<dbReference type="GO" id="GO:0003676">
    <property type="term" value="F:nucleic acid binding"/>
    <property type="evidence" value="ECO:0007669"/>
    <property type="project" value="InterPro"/>
</dbReference>
<dbReference type="STRING" id="106582.ENSMZEP00005037516"/>
<keyword evidence="2" id="KW-0862">Zinc</keyword>
<dbReference type="SMART" id="SM00343">
    <property type="entry name" value="ZnF_C2HC"/>
    <property type="match status" value="2"/>
</dbReference>
<dbReference type="Ensembl" id="ENSMZET00005038825.1">
    <property type="protein sequence ID" value="ENSMZEP00005037516.1"/>
    <property type="gene ID" value="ENSMZEG00005027974.1"/>
</dbReference>
<name>A0A3P9DTQ7_9CICH</name>
<feature type="domain" description="CCHC-type" evidence="3">
    <location>
        <begin position="189"/>
        <end position="204"/>
    </location>
</feature>
<dbReference type="Pfam" id="PF00061">
    <property type="entry name" value="Lipocalin"/>
    <property type="match status" value="1"/>
</dbReference>
<evidence type="ECO:0000313" key="5">
    <source>
        <dbReference type="Proteomes" id="UP000265160"/>
    </source>
</evidence>
<dbReference type="GeneTree" id="ENSGT01120000271921"/>
<reference evidence="4" key="1">
    <citation type="submission" date="2025-08" db="UniProtKB">
        <authorList>
            <consortium name="Ensembl"/>
        </authorList>
    </citation>
    <scope>IDENTIFICATION</scope>
</reference>
<dbReference type="Gene3D" id="2.40.128.20">
    <property type="match status" value="1"/>
</dbReference>
<dbReference type="InterPro" id="IPR001878">
    <property type="entry name" value="Znf_CCHC"/>
</dbReference>
<evidence type="ECO:0000256" key="2">
    <source>
        <dbReference type="PROSITE-ProRule" id="PRU00047"/>
    </source>
</evidence>
<dbReference type="PANTHER" id="PTHR11430">
    <property type="entry name" value="LIPOCALIN"/>
    <property type="match status" value="1"/>
</dbReference>
<accession>A0A3P9DTQ7</accession>
<dbReference type="Proteomes" id="UP000265160">
    <property type="component" value="Unplaced"/>
</dbReference>
<dbReference type="InterPro" id="IPR012674">
    <property type="entry name" value="Calycin"/>
</dbReference>
<sequence>QQPCIYFSLCWELFQPQADFNVQAMAGKWYLIGIATDAQWFVSHRASMKMGTAMITPTADGDLEMSIFHPNGSCWRMNNLAKKTEIPGKFIHKSADLRMVDVKYDEYALIHSIKTKGKESYVVNKLYGNMAFISDSTLCSIHFNLFCCERTNVTCLFCKKPGHTLQKCRKIMDKSVEERVKFVQSEKLCFGCLKTGHNSKNCTSRSVCDKCQKPHPTCLHQTERKRQGTKKE</sequence>
<dbReference type="AlphaFoldDB" id="A0A3P9DTQ7"/>
<reference evidence="4" key="2">
    <citation type="submission" date="2025-09" db="UniProtKB">
        <authorList>
            <consortium name="Ensembl"/>
        </authorList>
    </citation>
    <scope>IDENTIFICATION</scope>
</reference>
<comment type="similarity">
    <text evidence="1">Belongs to the calycin superfamily. Lipocalin family.</text>
</comment>
<dbReference type="SUPFAM" id="SSF57756">
    <property type="entry name" value="Retrovirus zinc finger-like domains"/>
    <property type="match status" value="1"/>
</dbReference>
<keyword evidence="2" id="KW-0863">Zinc-finger</keyword>
<dbReference type="InterPro" id="IPR036875">
    <property type="entry name" value="Znf_CCHC_sf"/>
</dbReference>
<proteinExistence type="inferred from homology"/>
<evidence type="ECO:0000313" key="4">
    <source>
        <dbReference type="Ensembl" id="ENSMZEP00005037516.1"/>
    </source>
</evidence>
<dbReference type="InterPro" id="IPR002345">
    <property type="entry name" value="Lipocalin"/>
</dbReference>
<protein>
    <recommendedName>
        <fullName evidence="3">CCHC-type domain-containing protein</fullName>
    </recommendedName>
</protein>
<dbReference type="InterPro" id="IPR000566">
    <property type="entry name" value="Lipocln_cytosolic_FA-bd_dom"/>
</dbReference>
<dbReference type="GO" id="GO:0008270">
    <property type="term" value="F:zinc ion binding"/>
    <property type="evidence" value="ECO:0007669"/>
    <property type="project" value="UniProtKB-KW"/>
</dbReference>
<keyword evidence="5" id="KW-1185">Reference proteome</keyword>
<organism evidence="4 5">
    <name type="scientific">Maylandia zebra</name>
    <name type="common">zebra mbuna</name>
    <dbReference type="NCBI Taxonomy" id="106582"/>
    <lineage>
        <taxon>Eukaryota</taxon>
        <taxon>Metazoa</taxon>
        <taxon>Chordata</taxon>
        <taxon>Craniata</taxon>
        <taxon>Vertebrata</taxon>
        <taxon>Euteleostomi</taxon>
        <taxon>Actinopterygii</taxon>
        <taxon>Neopterygii</taxon>
        <taxon>Teleostei</taxon>
        <taxon>Neoteleostei</taxon>
        <taxon>Acanthomorphata</taxon>
        <taxon>Ovalentaria</taxon>
        <taxon>Cichlomorphae</taxon>
        <taxon>Cichliformes</taxon>
        <taxon>Cichlidae</taxon>
        <taxon>African cichlids</taxon>
        <taxon>Pseudocrenilabrinae</taxon>
        <taxon>Haplochromini</taxon>
        <taxon>Maylandia</taxon>
        <taxon>Maylandia zebra complex</taxon>
    </lineage>
</organism>
<keyword evidence="2" id="KW-0479">Metal-binding</keyword>
<dbReference type="PROSITE" id="PS50158">
    <property type="entry name" value="ZF_CCHC"/>
    <property type="match status" value="1"/>
</dbReference>
<evidence type="ECO:0000256" key="1">
    <source>
        <dbReference type="ARBA" id="ARBA00006889"/>
    </source>
</evidence>
<dbReference type="Gene3D" id="4.10.60.10">
    <property type="entry name" value="Zinc finger, CCHC-type"/>
    <property type="match status" value="1"/>
</dbReference>
<dbReference type="PANTHER" id="PTHR11430:SF133">
    <property type="entry name" value="LIPOCALIN"/>
    <property type="match status" value="1"/>
</dbReference>
<dbReference type="SUPFAM" id="SSF50814">
    <property type="entry name" value="Lipocalins"/>
    <property type="match status" value="1"/>
</dbReference>
<evidence type="ECO:0000259" key="3">
    <source>
        <dbReference type="PROSITE" id="PS50158"/>
    </source>
</evidence>